<feature type="compositionally biased region" description="Polar residues" evidence="1">
    <location>
        <begin position="95"/>
        <end position="106"/>
    </location>
</feature>
<dbReference type="HOGENOM" id="CLU_1722976_0_0_1"/>
<gene>
    <name evidence="2" type="ORF">PITC_018450</name>
</gene>
<name>A0A0A2L898_PENIT</name>
<comment type="caution">
    <text evidence="2">The sequence shown here is derived from an EMBL/GenBank/DDBJ whole genome shotgun (WGS) entry which is preliminary data.</text>
</comment>
<feature type="region of interest" description="Disordered" evidence="1">
    <location>
        <begin position="84"/>
        <end position="135"/>
    </location>
</feature>
<feature type="compositionally biased region" description="Polar residues" evidence="1">
    <location>
        <begin position="1"/>
        <end position="12"/>
    </location>
</feature>
<evidence type="ECO:0000313" key="3">
    <source>
        <dbReference type="Proteomes" id="UP000030104"/>
    </source>
</evidence>
<keyword evidence="3" id="KW-1185">Reference proteome</keyword>
<dbReference type="PhylomeDB" id="A0A0A2L898"/>
<dbReference type="STRING" id="40296.A0A0A2L898"/>
<sequence>MALETSSPSHQGLTAPDSPMKGSATPQATVEDLKHLFDMLEKVLFDLTNRDPPNTPVFQDHSPPGPDMVQLKQLLEKVIRKGYSSAEPPVANEPSEPSQSYFSSNKQAEKVQAADRLNLESPICTTPDDFKSFEK</sequence>
<accession>A0A0A2L898</accession>
<evidence type="ECO:0000256" key="1">
    <source>
        <dbReference type="SAM" id="MobiDB-lite"/>
    </source>
</evidence>
<organism evidence="2 3">
    <name type="scientific">Penicillium italicum</name>
    <name type="common">Blue mold</name>
    <dbReference type="NCBI Taxonomy" id="40296"/>
    <lineage>
        <taxon>Eukaryota</taxon>
        <taxon>Fungi</taxon>
        <taxon>Dikarya</taxon>
        <taxon>Ascomycota</taxon>
        <taxon>Pezizomycotina</taxon>
        <taxon>Eurotiomycetes</taxon>
        <taxon>Eurotiomycetidae</taxon>
        <taxon>Eurotiales</taxon>
        <taxon>Aspergillaceae</taxon>
        <taxon>Penicillium</taxon>
    </lineage>
</organism>
<dbReference type="OMA" id="IRKRHYS"/>
<proteinExistence type="predicted"/>
<dbReference type="EMBL" id="JQGA01000265">
    <property type="protein sequence ID" value="KGO76322.1"/>
    <property type="molecule type" value="Genomic_DNA"/>
</dbReference>
<protein>
    <submittedName>
        <fullName evidence="2">Uncharacterized protein</fullName>
    </submittedName>
</protein>
<feature type="region of interest" description="Disordered" evidence="1">
    <location>
        <begin position="1"/>
        <end position="28"/>
    </location>
</feature>
<dbReference type="AlphaFoldDB" id="A0A0A2L898"/>
<dbReference type="Proteomes" id="UP000030104">
    <property type="component" value="Unassembled WGS sequence"/>
</dbReference>
<reference evidence="2 3" key="1">
    <citation type="journal article" date="2015" name="Mol. Plant Microbe Interact.">
        <title>Genome, transcriptome, and functional analyses of Penicillium expansum provide new insights into secondary metabolism and pathogenicity.</title>
        <authorList>
            <person name="Ballester A.R."/>
            <person name="Marcet-Houben M."/>
            <person name="Levin E."/>
            <person name="Sela N."/>
            <person name="Selma-Lazaro C."/>
            <person name="Carmona L."/>
            <person name="Wisniewski M."/>
            <person name="Droby S."/>
            <person name="Gonzalez-Candelas L."/>
            <person name="Gabaldon T."/>
        </authorList>
    </citation>
    <scope>NUCLEOTIDE SEQUENCE [LARGE SCALE GENOMIC DNA]</scope>
    <source>
        <strain evidence="2 3">PHI-1</strain>
    </source>
</reference>
<evidence type="ECO:0000313" key="2">
    <source>
        <dbReference type="EMBL" id="KGO76322.1"/>
    </source>
</evidence>
<dbReference type="OrthoDB" id="4187177at2759"/>